<dbReference type="InterPro" id="IPR050204">
    <property type="entry name" value="AraC_XylS_family_regulators"/>
</dbReference>
<dbReference type="InterPro" id="IPR018060">
    <property type="entry name" value="HTH_AraC"/>
</dbReference>
<organism evidence="6 7">
    <name type="scientific">Microbacterium phycohabitans</name>
    <dbReference type="NCBI Taxonomy" id="3075993"/>
    <lineage>
        <taxon>Bacteria</taxon>
        <taxon>Bacillati</taxon>
        <taxon>Actinomycetota</taxon>
        <taxon>Actinomycetes</taxon>
        <taxon>Micrococcales</taxon>
        <taxon>Microbacteriaceae</taxon>
        <taxon>Microbacterium</taxon>
    </lineage>
</organism>
<evidence type="ECO:0000256" key="4">
    <source>
        <dbReference type="SAM" id="MobiDB-lite"/>
    </source>
</evidence>
<dbReference type="Proteomes" id="UP001261125">
    <property type="component" value="Unassembled WGS sequence"/>
</dbReference>
<evidence type="ECO:0000256" key="2">
    <source>
        <dbReference type="ARBA" id="ARBA00023125"/>
    </source>
</evidence>
<sequence>MVIALVDAPIEAAFGSVRIRATLGARPTVAAPAFSAGEVAVIVALERPPSSRGVVTEKGPCAALLVSDEATAILPSAKCHLIVTLPAQVLSGIGIEAPFSQVVDTHSALFWPFLTFAWTCVTTRDKQTGLSLYFMERLLQEMVVGVVVASLRTRSEKAGVDLYAAALSVITARIGDPELTAASVAAELNISLRTLQRNFSVRGTTMDRSIRAARVRHAMTLLKDPAYSSLSVERIAHACGLANGSSLARAFAAEGQASPTRVRSPRRASVVRAQRVMSHT</sequence>
<dbReference type="RefSeq" id="WP_316003625.1">
    <property type="nucleotide sequence ID" value="NZ_JAWDIT010000001.1"/>
</dbReference>
<name>A0ABU3SIX2_9MICO</name>
<feature type="domain" description="HTH araC/xylS-type" evidence="5">
    <location>
        <begin position="164"/>
        <end position="265"/>
    </location>
</feature>
<dbReference type="InterPro" id="IPR018062">
    <property type="entry name" value="HTH_AraC-typ_CS"/>
</dbReference>
<dbReference type="PANTHER" id="PTHR46796">
    <property type="entry name" value="HTH-TYPE TRANSCRIPTIONAL ACTIVATOR RHAS-RELATED"/>
    <property type="match status" value="1"/>
</dbReference>
<dbReference type="EMBL" id="JAWDIT010000001">
    <property type="protein sequence ID" value="MDU0344748.1"/>
    <property type="molecule type" value="Genomic_DNA"/>
</dbReference>
<accession>A0ABU3SIX2</accession>
<evidence type="ECO:0000259" key="5">
    <source>
        <dbReference type="PROSITE" id="PS01124"/>
    </source>
</evidence>
<keyword evidence="2" id="KW-0238">DNA-binding</keyword>
<dbReference type="PANTHER" id="PTHR46796:SF6">
    <property type="entry name" value="ARAC SUBFAMILY"/>
    <property type="match status" value="1"/>
</dbReference>
<dbReference type="Gene3D" id="1.10.10.60">
    <property type="entry name" value="Homeodomain-like"/>
    <property type="match status" value="1"/>
</dbReference>
<dbReference type="InterPro" id="IPR009057">
    <property type="entry name" value="Homeodomain-like_sf"/>
</dbReference>
<keyword evidence="3" id="KW-0804">Transcription</keyword>
<evidence type="ECO:0000313" key="7">
    <source>
        <dbReference type="Proteomes" id="UP001261125"/>
    </source>
</evidence>
<dbReference type="PROSITE" id="PS01124">
    <property type="entry name" value="HTH_ARAC_FAMILY_2"/>
    <property type="match status" value="1"/>
</dbReference>
<feature type="region of interest" description="Disordered" evidence="4">
    <location>
        <begin position="255"/>
        <end position="280"/>
    </location>
</feature>
<proteinExistence type="predicted"/>
<evidence type="ECO:0000256" key="1">
    <source>
        <dbReference type="ARBA" id="ARBA00023015"/>
    </source>
</evidence>
<feature type="compositionally biased region" description="Low complexity" evidence="4">
    <location>
        <begin position="257"/>
        <end position="280"/>
    </location>
</feature>
<dbReference type="Pfam" id="PF12833">
    <property type="entry name" value="HTH_18"/>
    <property type="match status" value="1"/>
</dbReference>
<keyword evidence="1" id="KW-0805">Transcription regulation</keyword>
<evidence type="ECO:0000256" key="3">
    <source>
        <dbReference type="ARBA" id="ARBA00023163"/>
    </source>
</evidence>
<dbReference type="PROSITE" id="PS00041">
    <property type="entry name" value="HTH_ARAC_FAMILY_1"/>
    <property type="match status" value="1"/>
</dbReference>
<gene>
    <name evidence="6" type="ORF">RWH44_03420</name>
</gene>
<keyword evidence="7" id="KW-1185">Reference proteome</keyword>
<dbReference type="SMART" id="SM00342">
    <property type="entry name" value="HTH_ARAC"/>
    <property type="match status" value="1"/>
</dbReference>
<evidence type="ECO:0000313" key="6">
    <source>
        <dbReference type="EMBL" id="MDU0344748.1"/>
    </source>
</evidence>
<reference evidence="6 7" key="1">
    <citation type="submission" date="2023-09" db="EMBL/GenBank/DDBJ databases">
        <title>Microbacterium fusihabitans sp. nov., Microbacterium phycihabitans sp. nov., and Microbacterium cervinum sp. nov., isolated from dried seaweeds of beach.</title>
        <authorList>
            <person name="Lee S.D."/>
        </authorList>
    </citation>
    <scope>NUCLEOTIDE SEQUENCE [LARGE SCALE GENOMIC DNA]</scope>
    <source>
        <strain evidence="6 7">KSW2-29</strain>
    </source>
</reference>
<protein>
    <submittedName>
        <fullName evidence="6">Helix-turn-helix domain-containing protein</fullName>
    </submittedName>
</protein>
<comment type="caution">
    <text evidence="6">The sequence shown here is derived from an EMBL/GenBank/DDBJ whole genome shotgun (WGS) entry which is preliminary data.</text>
</comment>
<dbReference type="SUPFAM" id="SSF46689">
    <property type="entry name" value="Homeodomain-like"/>
    <property type="match status" value="1"/>
</dbReference>